<gene>
    <name evidence="2" type="ORF">NMU03_05040</name>
</gene>
<dbReference type="PANTHER" id="PTHR34614">
    <property type="match status" value="1"/>
</dbReference>
<dbReference type="PANTHER" id="PTHR34614:SF2">
    <property type="entry name" value="TRANSPOSASE IS4-LIKE DOMAIN-CONTAINING PROTEIN"/>
    <property type="match status" value="1"/>
</dbReference>
<evidence type="ECO:0000259" key="1">
    <source>
        <dbReference type="Pfam" id="PF01609"/>
    </source>
</evidence>
<sequence length="549" mass="64291">MKYNPVVRPDRTVIVKNNGRQYVYLTQCVKYSPQLKRSVPSRVSIGKLDENGMLIPNKKYFELFPDSNDLDELGDRADFISIGPHLVVDKISGQLSLYSLLETVFHDKADKILDIATYMIMSENNVMQYFDDYGYSHSLFNKANFTDGTIGKLLGSLTGCQMDLFIRSWVAMQNKDGIYVCYDSSNMNTVAGSLTLAEYGHAKDDPDLPQVNLSIGYNQTDEVPMFYEIYPGSIIDNTECQKMVDRARSYGCKDVGFILDREYFSIENIKYFERNDYDYILMAKGNAAFITKSIEESAALLREGYQYYMEDYELYGKTIEKELFNTGNKQYIHVYYDGVAAEREKIIINQRFHKLDQQLEEKRNKIIKRQEDVAGYKKYYKLKFDENGYFQSYTRKDKEIKGLINRAGFFTIITSRKMSAIEALKIYRDRDAIEKVFRMEKTYLGNDVFRVHLDEHLESKVFISFIALIIRNEIYKSLKPLYLKNKKEYTVPKVLREYDKMGVTKLSDKKYHIRYKLTNKQKKILKQIGINEKDYLEFARETIKPLDKD</sequence>
<dbReference type="EMBL" id="CP101620">
    <property type="protein sequence ID" value="UTY40168.1"/>
    <property type="molecule type" value="Genomic_DNA"/>
</dbReference>
<organism evidence="2 3">
    <name type="scientific">Allocoprobacillus halotolerans</name>
    <dbReference type="NCBI Taxonomy" id="2944914"/>
    <lineage>
        <taxon>Bacteria</taxon>
        <taxon>Bacillati</taxon>
        <taxon>Bacillota</taxon>
        <taxon>Erysipelotrichia</taxon>
        <taxon>Erysipelotrichales</taxon>
        <taxon>Erysipelotrichaceae</taxon>
        <taxon>Allocoprobacillus</taxon>
    </lineage>
</organism>
<reference evidence="2" key="1">
    <citation type="submission" date="2022-07" db="EMBL/GenBank/DDBJ databases">
        <title>Faecal culturing of patients with breast cancer.</title>
        <authorList>
            <person name="Teng N.M.Y."/>
            <person name="Kiu R."/>
            <person name="Evans R."/>
            <person name="Baker D.J."/>
            <person name="Zenner C."/>
            <person name="Robinson S.D."/>
            <person name="Hall L.J."/>
        </authorList>
    </citation>
    <scope>NUCLEOTIDE SEQUENCE</scope>
    <source>
        <strain evidence="2">LH1062</strain>
    </source>
</reference>
<accession>A0ABY5I806</accession>
<proteinExistence type="predicted"/>
<dbReference type="Proteomes" id="UP001060112">
    <property type="component" value="Chromosome"/>
</dbReference>
<dbReference type="Pfam" id="PF01609">
    <property type="entry name" value="DDE_Tnp_1"/>
    <property type="match status" value="1"/>
</dbReference>
<dbReference type="RefSeq" id="WP_290141596.1">
    <property type="nucleotide sequence ID" value="NZ_CP101620.1"/>
</dbReference>
<evidence type="ECO:0000313" key="2">
    <source>
        <dbReference type="EMBL" id="UTY40168.1"/>
    </source>
</evidence>
<keyword evidence="3" id="KW-1185">Reference proteome</keyword>
<feature type="domain" description="Transposase IS4-like" evidence="1">
    <location>
        <begin position="195"/>
        <end position="469"/>
    </location>
</feature>
<dbReference type="InterPro" id="IPR002559">
    <property type="entry name" value="Transposase_11"/>
</dbReference>
<dbReference type="InterPro" id="IPR012337">
    <property type="entry name" value="RNaseH-like_sf"/>
</dbReference>
<protein>
    <submittedName>
        <fullName evidence="2">Transposase</fullName>
    </submittedName>
</protein>
<evidence type="ECO:0000313" key="3">
    <source>
        <dbReference type="Proteomes" id="UP001060112"/>
    </source>
</evidence>
<dbReference type="SUPFAM" id="SSF53098">
    <property type="entry name" value="Ribonuclease H-like"/>
    <property type="match status" value="1"/>
</dbReference>
<name>A0ABY5I806_9FIRM</name>